<reference evidence="6" key="1">
    <citation type="submission" date="2010-07" db="EMBL/GenBank/DDBJ databases">
        <title>The genome sequence of Gaeumannomyces graminis var. tritici strain R3-111a-1.</title>
        <authorList>
            <consortium name="The Broad Institute Genome Sequencing Platform"/>
            <person name="Ma L.-J."/>
            <person name="Dead R."/>
            <person name="Young S."/>
            <person name="Zeng Q."/>
            <person name="Koehrsen M."/>
            <person name="Alvarado L."/>
            <person name="Berlin A."/>
            <person name="Chapman S.B."/>
            <person name="Chen Z."/>
            <person name="Freedman E."/>
            <person name="Gellesch M."/>
            <person name="Goldberg J."/>
            <person name="Griggs A."/>
            <person name="Gujja S."/>
            <person name="Heilman E.R."/>
            <person name="Heiman D."/>
            <person name="Hepburn T."/>
            <person name="Howarth C."/>
            <person name="Jen D."/>
            <person name="Larson L."/>
            <person name="Mehta T."/>
            <person name="Neiman D."/>
            <person name="Pearson M."/>
            <person name="Roberts A."/>
            <person name="Saif S."/>
            <person name="Shea T."/>
            <person name="Shenoy N."/>
            <person name="Sisk P."/>
            <person name="Stolte C."/>
            <person name="Sykes S."/>
            <person name="Walk T."/>
            <person name="White J."/>
            <person name="Yandava C."/>
            <person name="Haas B."/>
            <person name="Nusbaum C."/>
            <person name="Birren B."/>
        </authorList>
    </citation>
    <scope>NUCLEOTIDE SEQUENCE [LARGE SCALE GENOMIC DNA]</scope>
    <source>
        <strain evidence="6">R3-111a-1</strain>
    </source>
</reference>
<name>J3NM97_GAET3</name>
<organism evidence="4">
    <name type="scientific">Gaeumannomyces tritici (strain R3-111a-1)</name>
    <name type="common">Wheat and barley take-all root rot fungus</name>
    <name type="synonym">Gaeumannomyces graminis var. tritici</name>
    <dbReference type="NCBI Taxonomy" id="644352"/>
    <lineage>
        <taxon>Eukaryota</taxon>
        <taxon>Fungi</taxon>
        <taxon>Dikarya</taxon>
        <taxon>Ascomycota</taxon>
        <taxon>Pezizomycotina</taxon>
        <taxon>Sordariomycetes</taxon>
        <taxon>Sordariomycetidae</taxon>
        <taxon>Magnaporthales</taxon>
        <taxon>Magnaporthaceae</taxon>
        <taxon>Gaeumannomyces</taxon>
    </lineage>
</organism>
<feature type="region of interest" description="Disordered" evidence="1">
    <location>
        <begin position="62"/>
        <end position="81"/>
    </location>
</feature>
<dbReference type="AlphaFoldDB" id="J3NM97"/>
<reference evidence="4" key="3">
    <citation type="submission" date="2010-09" db="EMBL/GenBank/DDBJ databases">
        <title>Annotation of Gaeumannomyces graminis var. tritici R3-111a-1.</title>
        <authorList>
            <consortium name="The Broad Institute Genome Sequencing Platform"/>
            <person name="Ma L.-J."/>
            <person name="Dead R."/>
            <person name="Young S.K."/>
            <person name="Zeng Q."/>
            <person name="Gargeya S."/>
            <person name="Fitzgerald M."/>
            <person name="Haas B."/>
            <person name="Abouelleil A."/>
            <person name="Alvarado L."/>
            <person name="Arachchi H.M."/>
            <person name="Berlin A."/>
            <person name="Brown A."/>
            <person name="Chapman S.B."/>
            <person name="Chen Z."/>
            <person name="Dunbar C."/>
            <person name="Freedman E."/>
            <person name="Gearin G."/>
            <person name="Gellesch M."/>
            <person name="Goldberg J."/>
            <person name="Griggs A."/>
            <person name="Gujja S."/>
            <person name="Heiman D."/>
            <person name="Howarth C."/>
            <person name="Larson L."/>
            <person name="Lui A."/>
            <person name="MacDonald P.J.P."/>
            <person name="Mehta T."/>
            <person name="Montmayeur A."/>
            <person name="Murphy C."/>
            <person name="Neiman D."/>
            <person name="Pearson M."/>
            <person name="Priest M."/>
            <person name="Roberts A."/>
            <person name="Saif S."/>
            <person name="Shea T."/>
            <person name="Shenoy N."/>
            <person name="Sisk P."/>
            <person name="Stolte C."/>
            <person name="Sykes S."/>
            <person name="Yandava C."/>
            <person name="Wortman J."/>
            <person name="Nusbaum C."/>
            <person name="Birren B."/>
        </authorList>
    </citation>
    <scope>NUCLEOTIDE SEQUENCE</scope>
    <source>
        <strain evidence="4">R3-111a-1</strain>
    </source>
</reference>
<feature type="region of interest" description="Disordered" evidence="1">
    <location>
        <begin position="127"/>
        <end position="149"/>
    </location>
</feature>
<keyword evidence="2" id="KW-0472">Membrane</keyword>
<dbReference type="InterPro" id="IPR058502">
    <property type="entry name" value="PLL-like_beta-prop"/>
</dbReference>
<dbReference type="RefSeq" id="XP_009218437.1">
    <property type="nucleotide sequence ID" value="XM_009220173.1"/>
</dbReference>
<dbReference type="HOGENOM" id="CLU_492638_0_0_1"/>
<dbReference type="EnsemblFungi" id="EJT82428">
    <property type="protein sequence ID" value="EJT82428"/>
    <property type="gene ID" value="GGTG_02401"/>
</dbReference>
<accession>J3NM97</accession>
<dbReference type="Pfam" id="PF26607">
    <property type="entry name" value="DUF8189"/>
    <property type="match status" value="1"/>
</dbReference>
<dbReference type="Proteomes" id="UP000006039">
    <property type="component" value="Unassembled WGS sequence"/>
</dbReference>
<dbReference type="SUPFAM" id="SSF89372">
    <property type="entry name" value="Fucose-specific lectin"/>
    <property type="match status" value="1"/>
</dbReference>
<reference evidence="4" key="2">
    <citation type="submission" date="2010-07" db="EMBL/GenBank/DDBJ databases">
        <authorList>
            <consortium name="The Broad Institute Genome Sequencing Platform"/>
            <consortium name="Broad Institute Genome Sequencing Center for Infectious Disease"/>
            <person name="Ma L.-J."/>
            <person name="Dead R."/>
            <person name="Young S."/>
            <person name="Zeng Q."/>
            <person name="Koehrsen M."/>
            <person name="Alvarado L."/>
            <person name="Berlin A."/>
            <person name="Chapman S.B."/>
            <person name="Chen Z."/>
            <person name="Freedman E."/>
            <person name="Gellesch M."/>
            <person name="Goldberg J."/>
            <person name="Griggs A."/>
            <person name="Gujja S."/>
            <person name="Heilman E.R."/>
            <person name="Heiman D."/>
            <person name="Hepburn T."/>
            <person name="Howarth C."/>
            <person name="Jen D."/>
            <person name="Larson L."/>
            <person name="Mehta T."/>
            <person name="Neiman D."/>
            <person name="Pearson M."/>
            <person name="Roberts A."/>
            <person name="Saif S."/>
            <person name="Shea T."/>
            <person name="Shenoy N."/>
            <person name="Sisk P."/>
            <person name="Stolte C."/>
            <person name="Sykes S."/>
            <person name="Walk T."/>
            <person name="White J."/>
            <person name="Yandava C."/>
            <person name="Haas B."/>
            <person name="Nusbaum C."/>
            <person name="Birren B."/>
        </authorList>
    </citation>
    <scope>NUCLEOTIDE SEQUENCE</scope>
    <source>
        <strain evidence="4">R3-111a-1</strain>
    </source>
</reference>
<sequence>MSCNRTRRHHVYTAYPQVAESNYPEVVTANYPQAFTPSAVYPEFIDSNYPEAVPIPAEKLVQSPGGHHYSHHDGLLASQAGPPPPEPLPLWRRRRAWLVAVVVGLIVIGIVLGCVLGLVVFRRPGSGDAPAPASTSPSTPAATMPSGTSSCTSTVCAAQAVTAVAGGDGRAHLFARAPDGSWKQVSSVPGGGGDSYGNWTSRGGSFNGPPAVLAWTSAASTWGGGATVSLFGVSPSNKRTMVRHVGLGSPNGGVDATLFADVGMPDSATTEPPTLCSPSNGRVDVWMRAPNVTLNKTAPGMIHKRIDNEASWEAVTYEWSGAGDLVPASRFSIVCRDSDAFHDTVVYGNGTAGSSAWHRQFIPSNWGNWTDMGGDYAPGTDPVLLETSSQRFDFFGLGRDARLHHWSWSAGSGYSKTESLGGDTFASVPAVALSGAKKDRIEVVAVGKDDGRLKHLGFAIDSPVSTPKWEDLGAVANSAPSLVRTAAGAVHAVTTGVDGSVWYASSSNGWDKIAWKPIPGL</sequence>
<reference evidence="5" key="5">
    <citation type="submission" date="2018-04" db="UniProtKB">
        <authorList>
            <consortium name="EnsemblFungi"/>
        </authorList>
    </citation>
    <scope>IDENTIFICATION</scope>
    <source>
        <strain evidence="5">R3-111a-1</strain>
    </source>
</reference>
<keyword evidence="2" id="KW-1133">Transmembrane helix</keyword>
<dbReference type="VEuPathDB" id="FungiDB:GGTG_02401"/>
<evidence type="ECO:0000256" key="2">
    <source>
        <dbReference type="SAM" id="Phobius"/>
    </source>
</evidence>
<evidence type="ECO:0000313" key="6">
    <source>
        <dbReference type="Proteomes" id="UP000006039"/>
    </source>
</evidence>
<dbReference type="OrthoDB" id="5039202at2759"/>
<dbReference type="EMBL" id="GL385395">
    <property type="protein sequence ID" value="EJT82428.1"/>
    <property type="molecule type" value="Genomic_DNA"/>
</dbReference>
<evidence type="ECO:0000259" key="3">
    <source>
        <dbReference type="Pfam" id="PF26607"/>
    </source>
</evidence>
<evidence type="ECO:0000313" key="4">
    <source>
        <dbReference type="EMBL" id="EJT82428.1"/>
    </source>
</evidence>
<feature type="domain" description="PLL-like beta propeller" evidence="3">
    <location>
        <begin position="344"/>
        <end position="507"/>
    </location>
</feature>
<reference evidence="5" key="4">
    <citation type="journal article" date="2015" name="G3 (Bethesda)">
        <title>Genome sequences of three phytopathogenic species of the Magnaporthaceae family of fungi.</title>
        <authorList>
            <person name="Okagaki L.H."/>
            <person name="Nunes C.C."/>
            <person name="Sailsbery J."/>
            <person name="Clay B."/>
            <person name="Brown D."/>
            <person name="John T."/>
            <person name="Oh Y."/>
            <person name="Young N."/>
            <person name="Fitzgerald M."/>
            <person name="Haas B.J."/>
            <person name="Zeng Q."/>
            <person name="Young S."/>
            <person name="Adiconis X."/>
            <person name="Fan L."/>
            <person name="Levin J.Z."/>
            <person name="Mitchell T.K."/>
            <person name="Okubara P.A."/>
            <person name="Farman M.L."/>
            <person name="Kohn L.M."/>
            <person name="Birren B."/>
            <person name="Ma L.-J."/>
            <person name="Dean R.A."/>
        </authorList>
    </citation>
    <scope>NUCLEOTIDE SEQUENCE</scope>
    <source>
        <strain evidence="5">R3-111a-1</strain>
    </source>
</reference>
<keyword evidence="6" id="KW-1185">Reference proteome</keyword>
<dbReference type="STRING" id="644352.J3NM97"/>
<evidence type="ECO:0000256" key="1">
    <source>
        <dbReference type="SAM" id="MobiDB-lite"/>
    </source>
</evidence>
<evidence type="ECO:0000313" key="5">
    <source>
        <dbReference type="EnsemblFungi" id="EJT82428"/>
    </source>
</evidence>
<feature type="transmembrane region" description="Helical" evidence="2">
    <location>
        <begin position="96"/>
        <end position="121"/>
    </location>
</feature>
<dbReference type="Gene3D" id="2.120.10.70">
    <property type="entry name" value="Fucose-specific lectin"/>
    <property type="match status" value="1"/>
</dbReference>
<gene>
    <name evidence="5" type="primary">20342859</name>
    <name evidence="4" type="ORF">GGTG_02401</name>
</gene>
<protein>
    <recommendedName>
        <fullName evidence="3">PLL-like beta propeller domain-containing protein</fullName>
    </recommendedName>
</protein>
<dbReference type="eggNOG" id="ENOG502TDG7">
    <property type="taxonomic scope" value="Eukaryota"/>
</dbReference>
<dbReference type="GeneID" id="20342859"/>
<keyword evidence="2" id="KW-0812">Transmembrane</keyword>
<proteinExistence type="predicted"/>